<sequence length="362" mass="36895">MKNRGVKAGILLATMASSLLTPAMAWAAHSPAQPGTVRPDKQAVAQPGTTKTVTTASKDKGASAPASDSKESTKEVTKPVVEEKSTDKPIAQVPVDKPSTNVSHAVVSAPASAAVSQPAPKTPSQAERATVSEETTSVREEVASPVAEVETRSVRTEHADDVAAYELATVIDRDGDVRQEVCDKPTPDAIRGDDTDLDLPEVPDLDGDGPDPEPGGNAVDPAAPVITSVEAGASIDTAQGSGSISVESTPEQTVVNLSGQPVGESPAAELDVTVSGNTVTVNNAGVETTFAAPVIPTEAANAATQAVESVVPADVLNTINAGINQANAEVNQAVQNALAQTPDGTNATQTPLGQVTTWFETH</sequence>
<protein>
    <submittedName>
        <fullName evidence="3">Uncharacterized protein</fullName>
    </submittedName>
</protein>
<organism evidence="3 4">
    <name type="scientific">Corynebacterium kutscheri</name>
    <dbReference type="NCBI Taxonomy" id="35755"/>
    <lineage>
        <taxon>Bacteria</taxon>
        <taxon>Bacillati</taxon>
        <taxon>Actinomycetota</taxon>
        <taxon>Actinomycetes</taxon>
        <taxon>Mycobacteriales</taxon>
        <taxon>Corynebacteriaceae</taxon>
        <taxon>Corynebacterium</taxon>
    </lineage>
</organism>
<dbReference type="EMBL" id="LR134377">
    <property type="protein sequence ID" value="VEH06330.1"/>
    <property type="molecule type" value="Genomic_DNA"/>
</dbReference>
<dbReference type="AlphaFoldDB" id="A0AB38VSQ0"/>
<reference evidence="3 4" key="1">
    <citation type="submission" date="2018-12" db="EMBL/GenBank/DDBJ databases">
        <authorList>
            <consortium name="Pathogen Informatics"/>
        </authorList>
    </citation>
    <scope>NUCLEOTIDE SEQUENCE [LARGE SCALE GENOMIC DNA]</scope>
    <source>
        <strain evidence="3 4">NCTC949</strain>
    </source>
</reference>
<dbReference type="Proteomes" id="UP000271380">
    <property type="component" value="Chromosome"/>
</dbReference>
<feature type="compositionally biased region" description="Acidic residues" evidence="1">
    <location>
        <begin position="195"/>
        <end position="211"/>
    </location>
</feature>
<evidence type="ECO:0000313" key="3">
    <source>
        <dbReference type="EMBL" id="VEH06330.1"/>
    </source>
</evidence>
<proteinExistence type="predicted"/>
<evidence type="ECO:0000256" key="2">
    <source>
        <dbReference type="SAM" id="SignalP"/>
    </source>
</evidence>
<keyword evidence="2" id="KW-0732">Signal</keyword>
<evidence type="ECO:0000256" key="1">
    <source>
        <dbReference type="SAM" id="MobiDB-lite"/>
    </source>
</evidence>
<feature type="compositionally biased region" description="Polar residues" evidence="1">
    <location>
        <begin position="47"/>
        <end position="56"/>
    </location>
</feature>
<feature type="compositionally biased region" description="Low complexity" evidence="1">
    <location>
        <begin position="105"/>
        <end position="119"/>
    </location>
</feature>
<feature type="chain" id="PRO_5044290384" evidence="2">
    <location>
        <begin position="28"/>
        <end position="362"/>
    </location>
</feature>
<name>A0AB38VSQ0_9CORY</name>
<gene>
    <name evidence="3" type="ORF">NCTC949_01068</name>
</gene>
<feature type="region of interest" description="Disordered" evidence="1">
    <location>
        <begin position="30"/>
        <end position="155"/>
    </location>
</feature>
<evidence type="ECO:0000313" key="4">
    <source>
        <dbReference type="Proteomes" id="UP000271380"/>
    </source>
</evidence>
<feature type="signal peptide" evidence="2">
    <location>
        <begin position="1"/>
        <end position="27"/>
    </location>
</feature>
<feature type="compositionally biased region" description="Basic and acidic residues" evidence="1">
    <location>
        <begin position="68"/>
        <end position="87"/>
    </location>
</feature>
<feature type="region of interest" description="Disordered" evidence="1">
    <location>
        <begin position="178"/>
        <end position="222"/>
    </location>
</feature>
<accession>A0AB38VSQ0</accession>
<feature type="compositionally biased region" description="Basic and acidic residues" evidence="1">
    <location>
        <begin position="178"/>
        <end position="194"/>
    </location>
</feature>